<organism evidence="2 3">
    <name type="scientific">Sutterella parvirubra YIT 11816</name>
    <dbReference type="NCBI Taxonomy" id="762967"/>
    <lineage>
        <taxon>Bacteria</taxon>
        <taxon>Pseudomonadati</taxon>
        <taxon>Pseudomonadota</taxon>
        <taxon>Betaproteobacteria</taxon>
        <taxon>Burkholderiales</taxon>
        <taxon>Sutterellaceae</taxon>
        <taxon>Sutterella</taxon>
    </lineage>
</organism>
<keyword evidence="3" id="KW-1185">Reference proteome</keyword>
<comment type="caution">
    <text evidence="2">The sequence shown here is derived from an EMBL/GenBank/DDBJ whole genome shotgun (WGS) entry which is preliminary data.</text>
</comment>
<feature type="compositionally biased region" description="Basic and acidic residues" evidence="1">
    <location>
        <begin position="7"/>
        <end position="21"/>
    </location>
</feature>
<feature type="region of interest" description="Disordered" evidence="1">
    <location>
        <begin position="1"/>
        <end position="21"/>
    </location>
</feature>
<evidence type="ECO:0000313" key="3">
    <source>
        <dbReference type="Proteomes" id="UP000004956"/>
    </source>
</evidence>
<dbReference type="AlphaFoldDB" id="H3KHL0"/>
<name>H3KHL0_9BURK</name>
<dbReference type="Proteomes" id="UP000004956">
    <property type="component" value="Unassembled WGS sequence"/>
</dbReference>
<dbReference type="STRING" id="762967.HMPREF9440_02254"/>
<proteinExistence type="predicted"/>
<reference evidence="2 3" key="1">
    <citation type="submission" date="2011-11" db="EMBL/GenBank/DDBJ databases">
        <authorList>
            <person name="Weinstock G."/>
            <person name="Sodergren E."/>
            <person name="Clifton S."/>
            <person name="Fulton L."/>
            <person name="Fulton B."/>
            <person name="Courtney L."/>
            <person name="Fronick C."/>
            <person name="Harrison M."/>
            <person name="Strong C."/>
            <person name="Farmer C."/>
            <person name="Delahaunty K."/>
            <person name="Markovic C."/>
            <person name="Hall O."/>
            <person name="Minx P."/>
            <person name="Tomlinson C."/>
            <person name="Mitreva M."/>
            <person name="Hou S."/>
            <person name="Chen J."/>
            <person name="Wollam A."/>
            <person name="Pepin K.H."/>
            <person name="Johnson M."/>
            <person name="Bhonagiri V."/>
            <person name="Zhang X."/>
            <person name="Suruliraj S."/>
            <person name="Warren W."/>
            <person name="Chinwalla A."/>
            <person name="Mardis E.R."/>
            <person name="Wilson R.K."/>
        </authorList>
    </citation>
    <scope>NUCLEOTIDE SEQUENCE [LARGE SCALE GENOMIC DNA]</scope>
    <source>
        <strain evidence="2 3">YIT 11816</strain>
    </source>
</reference>
<accession>H3KHL0</accession>
<sequence>MTYLLGTHRETASEARRDRSRSGLPFRREFRAAEAFGSFVMRQS</sequence>
<evidence type="ECO:0000256" key="1">
    <source>
        <dbReference type="SAM" id="MobiDB-lite"/>
    </source>
</evidence>
<dbReference type="HOGENOM" id="CLU_3222973_0_0_4"/>
<gene>
    <name evidence="2" type="ORF">HMPREF9440_02254</name>
</gene>
<evidence type="ECO:0000313" key="2">
    <source>
        <dbReference type="EMBL" id="EHY30395.1"/>
    </source>
</evidence>
<protein>
    <submittedName>
        <fullName evidence="2">Uncharacterized protein</fullName>
    </submittedName>
</protein>
<dbReference type="EMBL" id="AFBQ01000343">
    <property type="protein sequence ID" value="EHY30395.1"/>
    <property type="molecule type" value="Genomic_DNA"/>
</dbReference>